<protein>
    <submittedName>
        <fullName evidence="2">Phosphate-selective porin O and P</fullName>
    </submittedName>
</protein>
<dbReference type="InterPro" id="IPR023614">
    <property type="entry name" value="Porin_dom_sf"/>
</dbReference>
<evidence type="ECO:0000313" key="2">
    <source>
        <dbReference type="EMBL" id="SHL06692.1"/>
    </source>
</evidence>
<dbReference type="AlphaFoldDB" id="A0A1M6XL07"/>
<keyword evidence="1" id="KW-0732">Signal</keyword>
<accession>A0A1M6XL07</accession>
<feature type="chain" id="PRO_5013178326" evidence="1">
    <location>
        <begin position="20"/>
        <end position="352"/>
    </location>
</feature>
<dbReference type="InterPro" id="IPR010870">
    <property type="entry name" value="Porin_O/P"/>
</dbReference>
<gene>
    <name evidence="2" type="ORF">SAMN04488087_2643</name>
</gene>
<dbReference type="Gene3D" id="2.40.160.10">
    <property type="entry name" value="Porin"/>
    <property type="match status" value="1"/>
</dbReference>
<dbReference type="SUPFAM" id="SSF56935">
    <property type="entry name" value="Porins"/>
    <property type="match status" value="1"/>
</dbReference>
<dbReference type="STRING" id="633813.SAMN04488087_2643"/>
<reference evidence="3" key="1">
    <citation type="submission" date="2016-11" db="EMBL/GenBank/DDBJ databases">
        <authorList>
            <person name="Varghese N."/>
            <person name="Submissions S."/>
        </authorList>
    </citation>
    <scope>NUCLEOTIDE SEQUENCE [LARGE SCALE GENOMIC DNA]</scope>
    <source>
        <strain evidence="3">DSM 22212</strain>
    </source>
</reference>
<dbReference type="Pfam" id="PF07396">
    <property type="entry name" value="Porin_O_P"/>
    <property type="match status" value="1"/>
</dbReference>
<name>A0A1M6XL07_9BACT</name>
<proteinExistence type="predicted"/>
<keyword evidence="3" id="KW-1185">Reference proteome</keyword>
<organism evidence="2 3">
    <name type="scientific">Rhodothermus profundi</name>
    <dbReference type="NCBI Taxonomy" id="633813"/>
    <lineage>
        <taxon>Bacteria</taxon>
        <taxon>Pseudomonadati</taxon>
        <taxon>Rhodothermota</taxon>
        <taxon>Rhodothermia</taxon>
        <taxon>Rhodothermales</taxon>
        <taxon>Rhodothermaceae</taxon>
        <taxon>Rhodothermus</taxon>
    </lineage>
</organism>
<sequence>MTVRFRLLLLGLAAMTAQAQPSSLPAVTLSGTLQTRFSYGQHETLQRTRIGFGVRRARLRVRVRLSERWTFRVQLDGTAPSARFLDAYAIYTPHARWSFRIGRMPSIQPRALGLTSHRYVDAVERPAIAERWGARTIGRDGRDFGVEAAYHHPRGRFILFLHNGDGSWDRLRGNYRASPSNTDVTEGQQRTGIAVSLGGQFYLSEQADIEAGGFVSYNSAGNPNTDHRRYLSYGFHWYWGAKPGSRWFRLKLDGVVVRYEPGQPVLRSSDHLTGIAGLSAVRLHRGAEAFARLEWLEESGAEADRTILTTGFSISPSALQGAPYERQRLTVAYATERGLGQHLLVVQWQLIF</sequence>
<feature type="signal peptide" evidence="1">
    <location>
        <begin position="1"/>
        <end position="19"/>
    </location>
</feature>
<dbReference type="Proteomes" id="UP000185812">
    <property type="component" value="Unassembled WGS sequence"/>
</dbReference>
<evidence type="ECO:0000313" key="3">
    <source>
        <dbReference type="Proteomes" id="UP000185812"/>
    </source>
</evidence>
<dbReference type="EMBL" id="FRAU01000011">
    <property type="protein sequence ID" value="SHL06692.1"/>
    <property type="molecule type" value="Genomic_DNA"/>
</dbReference>
<evidence type="ECO:0000256" key="1">
    <source>
        <dbReference type="SAM" id="SignalP"/>
    </source>
</evidence>